<keyword evidence="2" id="KW-0862">Zinc</keyword>
<feature type="compositionally biased region" description="Acidic residues" evidence="3">
    <location>
        <begin position="296"/>
        <end position="308"/>
    </location>
</feature>
<feature type="compositionally biased region" description="Polar residues" evidence="3">
    <location>
        <begin position="802"/>
        <end position="813"/>
    </location>
</feature>
<dbReference type="SMART" id="SM00238">
    <property type="entry name" value="BIR"/>
    <property type="match status" value="2"/>
</dbReference>
<name>L2FJ34_COLFN</name>
<dbReference type="InterPro" id="IPR051190">
    <property type="entry name" value="Baculoviral_IAP"/>
</dbReference>
<feature type="region of interest" description="Disordered" evidence="3">
    <location>
        <begin position="264"/>
        <end position="478"/>
    </location>
</feature>
<evidence type="ECO:0000256" key="2">
    <source>
        <dbReference type="ARBA" id="ARBA00022833"/>
    </source>
</evidence>
<dbReference type="SUPFAM" id="SSF57924">
    <property type="entry name" value="Inhibitor of apoptosis (IAP) repeat"/>
    <property type="match status" value="2"/>
</dbReference>
<dbReference type="EMBL" id="ANPB02000010">
    <property type="protein sequence ID" value="KAF4475568.1"/>
    <property type="molecule type" value="Genomic_DNA"/>
</dbReference>
<evidence type="ECO:0000256" key="1">
    <source>
        <dbReference type="ARBA" id="ARBA00022723"/>
    </source>
</evidence>
<dbReference type="Gene3D" id="1.10.1170.10">
    <property type="entry name" value="Inhibitor Of Apoptosis Protein (2mihbC-IAP-1), Chain A"/>
    <property type="match status" value="2"/>
</dbReference>
<feature type="compositionally biased region" description="Low complexity" evidence="3">
    <location>
        <begin position="782"/>
        <end position="801"/>
    </location>
</feature>
<dbReference type="InParanoid" id="L2FJ34"/>
<dbReference type="RefSeq" id="XP_031877165.1">
    <property type="nucleotide sequence ID" value="XM_032026390.1"/>
</dbReference>
<feature type="compositionally biased region" description="Low complexity" evidence="3">
    <location>
        <begin position="351"/>
        <end position="374"/>
    </location>
</feature>
<dbReference type="GO" id="GO:0046872">
    <property type="term" value="F:metal ion binding"/>
    <property type="evidence" value="ECO:0007669"/>
    <property type="project" value="UniProtKB-KW"/>
</dbReference>
<reference evidence="4" key="1">
    <citation type="submission" date="2012-08" db="EMBL/GenBank/DDBJ databases">
        <title>Genome analysis of Colletotrichum orbiculare and Colletotrichum fructicola.</title>
        <authorList>
            <person name="Gan P.H.P."/>
            <person name="Ikeda K."/>
            <person name="Irieda H."/>
            <person name="Narusaka M."/>
            <person name="O'Connell R.J."/>
            <person name="Narusaka Y."/>
            <person name="Takano Y."/>
            <person name="Kubo Y."/>
            <person name="Shirasu K."/>
        </authorList>
    </citation>
    <scope>NUCLEOTIDE SEQUENCE</scope>
    <source>
        <strain evidence="4">Nara gc5</strain>
    </source>
</reference>
<dbReference type="HOGENOM" id="CLU_010318_1_0_1"/>
<dbReference type="PANTHER" id="PTHR46771">
    <property type="entry name" value="DETERIN"/>
    <property type="match status" value="1"/>
</dbReference>
<dbReference type="AlphaFoldDB" id="L2FJ34"/>
<feature type="compositionally biased region" description="Low complexity" evidence="3">
    <location>
        <begin position="572"/>
        <end position="596"/>
    </location>
</feature>
<feature type="compositionally biased region" description="Gly residues" evidence="3">
    <location>
        <begin position="35"/>
        <end position="44"/>
    </location>
</feature>
<feature type="compositionally biased region" description="Low complexity" evidence="3">
    <location>
        <begin position="754"/>
        <end position="768"/>
    </location>
</feature>
<keyword evidence="6" id="KW-1185">Reference proteome</keyword>
<feature type="compositionally biased region" description="Basic and acidic residues" evidence="3">
    <location>
        <begin position="420"/>
        <end position="433"/>
    </location>
</feature>
<feature type="compositionally biased region" description="Polar residues" evidence="3">
    <location>
        <begin position="822"/>
        <end position="833"/>
    </location>
</feature>
<feature type="compositionally biased region" description="Polar residues" evidence="3">
    <location>
        <begin position="688"/>
        <end position="698"/>
    </location>
</feature>
<feature type="compositionally biased region" description="Basic residues" evidence="3">
    <location>
        <begin position="339"/>
        <end position="348"/>
    </location>
</feature>
<feature type="compositionally biased region" description="Polar residues" evidence="3">
    <location>
        <begin position="392"/>
        <end position="405"/>
    </location>
</feature>
<dbReference type="Pfam" id="PF00653">
    <property type="entry name" value="BIR"/>
    <property type="match status" value="2"/>
</dbReference>
<dbReference type="GeneID" id="43610530"/>
<reference evidence="5 6" key="2">
    <citation type="submission" date="2012-08" db="EMBL/GenBank/DDBJ databases">
        <authorList>
            <person name="Gan P.H.P."/>
            <person name="Ikeda K."/>
            <person name="Irieda H."/>
            <person name="Narusaka M."/>
            <person name="O'Connell R.J."/>
            <person name="Narusaka Y."/>
            <person name="Takano Y."/>
            <person name="Kubo Y."/>
            <person name="Shirasu K."/>
        </authorList>
    </citation>
    <scope>NUCLEOTIDE SEQUENCE [LARGE SCALE GENOMIC DNA]</scope>
    <source>
        <strain evidence="5 6">Nara gc5</strain>
    </source>
</reference>
<feature type="compositionally biased region" description="Acidic residues" evidence="3">
    <location>
        <begin position="705"/>
        <end position="738"/>
    </location>
</feature>
<dbReference type="STRING" id="1213859.L2FJ34"/>
<dbReference type="OrthoDB" id="2196114at2759"/>
<feature type="compositionally biased region" description="Low complexity" evidence="3">
    <location>
        <begin position="547"/>
        <end position="557"/>
    </location>
</feature>
<protein>
    <submittedName>
        <fullName evidence="4">Chromosome segregation protein</fullName>
    </submittedName>
    <submittedName>
        <fullName evidence="5">Protein bir1</fullName>
    </submittedName>
</protein>
<evidence type="ECO:0000313" key="6">
    <source>
        <dbReference type="Proteomes" id="UP000011096"/>
    </source>
</evidence>
<gene>
    <name evidence="5" type="primary">bir1</name>
    <name evidence="4" type="ORF">CGGC5_1766</name>
    <name evidence="5" type="ORF">CGGC5_v016302</name>
</gene>
<dbReference type="CDD" id="cd00022">
    <property type="entry name" value="BIR"/>
    <property type="match status" value="2"/>
</dbReference>
<proteinExistence type="predicted"/>
<dbReference type="PROSITE" id="PS50143">
    <property type="entry name" value="BIR_REPEAT_2"/>
    <property type="match status" value="2"/>
</dbReference>
<feature type="compositionally biased region" description="Basic residues" evidence="3">
    <location>
        <begin position="272"/>
        <end position="290"/>
    </location>
</feature>
<reference evidence="5 6" key="3">
    <citation type="submission" date="2020-04" db="EMBL/GenBank/DDBJ databases">
        <title>Genome sequencing and assembly of multiple isolates from the Colletotrichum gloeosporioides species complex.</title>
        <authorList>
            <person name="Gan P."/>
            <person name="Shirasu K."/>
        </authorList>
    </citation>
    <scope>NUCLEOTIDE SEQUENCE [LARGE SCALE GENOMIC DNA]</scope>
    <source>
        <strain evidence="5 6">Nara gc5</strain>
    </source>
</reference>
<keyword evidence="1" id="KW-0479">Metal-binding</keyword>
<feature type="compositionally biased region" description="Acidic residues" evidence="3">
    <location>
        <begin position="561"/>
        <end position="570"/>
    </location>
</feature>
<feature type="compositionally biased region" description="Acidic residues" evidence="3">
    <location>
        <begin position="622"/>
        <end position="685"/>
    </location>
</feature>
<feature type="compositionally biased region" description="Basic residues" evidence="3">
    <location>
        <begin position="513"/>
        <end position="531"/>
    </location>
</feature>
<evidence type="ECO:0000256" key="3">
    <source>
        <dbReference type="SAM" id="MobiDB-lite"/>
    </source>
</evidence>
<feature type="region of interest" description="Disordered" evidence="3">
    <location>
        <begin position="504"/>
        <end position="843"/>
    </location>
</feature>
<organism evidence="4">
    <name type="scientific">Colletotrichum fructicola (strain Nara gc5)</name>
    <name type="common">Anthracnose fungus</name>
    <name type="synonym">Colletotrichum gloeosporioides (strain Nara gc5)</name>
    <dbReference type="NCBI Taxonomy" id="1213859"/>
    <lineage>
        <taxon>Eukaryota</taxon>
        <taxon>Fungi</taxon>
        <taxon>Dikarya</taxon>
        <taxon>Ascomycota</taxon>
        <taxon>Pezizomycotina</taxon>
        <taxon>Sordariomycetes</taxon>
        <taxon>Hypocreomycetidae</taxon>
        <taxon>Glomerellales</taxon>
        <taxon>Glomerellaceae</taxon>
        <taxon>Colletotrichum</taxon>
        <taxon>Colletotrichum gloeosporioides species complex</taxon>
    </lineage>
</organism>
<accession>L2FJ34</accession>
<dbReference type="InterPro" id="IPR001370">
    <property type="entry name" value="BIR_rpt"/>
</dbReference>
<evidence type="ECO:0000313" key="4">
    <source>
        <dbReference type="EMBL" id="ELA26195.1"/>
    </source>
</evidence>
<evidence type="ECO:0000313" key="5">
    <source>
        <dbReference type="EMBL" id="KAF4475568.1"/>
    </source>
</evidence>
<sequence length="931" mass="101132">MSFEGLVPAEFFTFEGRLASFKQSFPQPKRRASGAGKGASGAGKGASKNLTWPHAKYLLPEDLAKAGFVWRPFPENPDNVACFLCNKSLDGWEEGDNALEEHIKHAPNCGWAIVAGIEANVGDLASEDPSSTRMINARKETFGGRWPHDGKRGWKCKTKQLAEAGWKYTPSLEYDDMATCTYCDLALDGWEQGDKPWDEHSNRSPECPFFALVEQYGATKKPKAKAARGSKTTARLSVQSVATAASDITTLTDAPAEVDDSVLTTASMPGKKGSRAKKATTTAKGRKTKAKKDEPVEVVESEPMEAEEPAPPPKPARGRKRTSDEADESAMTVSEAPAPKKRAPRGRKAAADSSVIDQSQQDISIADAPAPAKAPKGRKTARASGTKGTRKASGQSLKSTASTASLRAAPGAFPEEDDEIQRQLEADLERPLTDDEDIMQDSDSERQKVPAPKTKIKKAHVTQDEAASPERADSQMFDAEPYVADEAAVDEELKQLEAEMTIDEPEVLEVPKKGRKAAGPRKVSKQTKAQKAKAAPVPVEEDELSMAVEPEAPVEPAQPEEPVDPEEDEISTATVITTTTKNARMSTSSRTSTGSTGRKRGRPSKKSLELRASLEASKTEEVDMVEPEMAEPEAEPEPVAEPEVEPEEVVEPEPEVESEAEVEPEAEIGAEEVPEQDEEEADEVNEVSARQSFASARQTPAPAEPQEDEAEDEDKPQNEKEDEEEEEEEEEEEPESEAPEPTPQPKQQPKKKSLPPASSSPVVAAPSTRRSLQQQTAAPRISPAQSARQPAVSPSPSPQSSDAENQPPSSRSATAKKRVMQAPSSTPARPNSPTKRKVLASLQSTTPWTPVDIDLIFGSPEKSDKRNAVDRLLHKGMELTSPEKRMTVEEWIHFNANQAEERLRQECEAMVSKFENEGTKAMNVLEGLVAE</sequence>
<dbReference type="PANTHER" id="PTHR46771:SF5">
    <property type="entry name" value="DETERIN"/>
    <property type="match status" value="1"/>
</dbReference>
<dbReference type="Proteomes" id="UP000011096">
    <property type="component" value="Unassembled WGS sequence"/>
</dbReference>
<feature type="region of interest" description="Disordered" evidence="3">
    <location>
        <begin position="25"/>
        <end position="47"/>
    </location>
</feature>
<dbReference type="EMBL" id="KB021069">
    <property type="protein sequence ID" value="ELA26195.1"/>
    <property type="molecule type" value="Genomic_DNA"/>
</dbReference>